<keyword evidence="2" id="KW-1185">Reference proteome</keyword>
<dbReference type="AlphaFoldDB" id="A0A1J7CRK4"/>
<dbReference type="EMBL" id="MLFK01000006">
    <property type="protein sequence ID" value="OIV42274.1"/>
    <property type="molecule type" value="Genomic_DNA"/>
</dbReference>
<name>A0A1J7CRK4_FLAJO</name>
<dbReference type="Proteomes" id="UP000182826">
    <property type="component" value="Unassembled WGS sequence"/>
</dbReference>
<protein>
    <recommendedName>
        <fullName evidence="3">DUF4160 domain-containing protein</fullName>
    </recommendedName>
</protein>
<comment type="caution">
    <text evidence="1">The sequence shown here is derived from an EMBL/GenBank/DDBJ whole genome shotgun (WGS) entry which is preliminary data.</text>
</comment>
<evidence type="ECO:0008006" key="3">
    <source>
        <dbReference type="Google" id="ProtNLM"/>
    </source>
</evidence>
<sequence>MYKEHHGEPHVHIDIGKSSHNASISIKKLSFLAGSIEKKYERKVFEWMEKNRDKLLIIWDDMQAGQKIDLSILN</sequence>
<gene>
    <name evidence="1" type="ORF">BKM63_10990</name>
</gene>
<accession>A0A1J7CRK4</accession>
<organism evidence="1 2">
    <name type="scientific">Flavobacterium johnsoniae</name>
    <name type="common">Cytophaga johnsonae</name>
    <dbReference type="NCBI Taxonomy" id="986"/>
    <lineage>
        <taxon>Bacteria</taxon>
        <taxon>Pseudomonadati</taxon>
        <taxon>Bacteroidota</taxon>
        <taxon>Flavobacteriia</taxon>
        <taxon>Flavobacteriales</taxon>
        <taxon>Flavobacteriaceae</taxon>
        <taxon>Flavobacterium</taxon>
    </lineage>
</organism>
<reference evidence="1 2" key="1">
    <citation type="submission" date="2016-10" db="EMBL/GenBank/DDBJ databases">
        <title>Draft Genome Sequence of Rhizobacteria Flavobacterium johnsoniae CI04.</title>
        <authorList>
            <person name="Bravo J.I."/>
            <person name="Lozano G.L."/>
            <person name="Handelsman J."/>
        </authorList>
    </citation>
    <scope>NUCLEOTIDE SEQUENCE [LARGE SCALE GENOMIC DNA]</scope>
    <source>
        <strain evidence="1 2">CI04</strain>
    </source>
</reference>
<evidence type="ECO:0000313" key="1">
    <source>
        <dbReference type="EMBL" id="OIV42274.1"/>
    </source>
</evidence>
<dbReference type="InterPro" id="IPR025427">
    <property type="entry name" value="DUF4160"/>
</dbReference>
<dbReference type="Pfam" id="PF13711">
    <property type="entry name" value="DUF4160"/>
    <property type="match status" value="1"/>
</dbReference>
<evidence type="ECO:0000313" key="2">
    <source>
        <dbReference type="Proteomes" id="UP000182826"/>
    </source>
</evidence>
<proteinExistence type="predicted"/>